<dbReference type="EMBL" id="CAJVPQ010002422">
    <property type="protein sequence ID" value="CAG8596610.1"/>
    <property type="molecule type" value="Genomic_DNA"/>
</dbReference>
<sequence>MKQKIILYKYCLVDPKDRTDYSKSFLFSFEPNLEVRSLKSVGVKNPSLAFDNQTQALHFGTTDLIINGQNGSCVARDFQSPIVNTRSFTVENIEVFAKSSGPSEDVPKPARFVTCVVSVYSTLPGQAGGLFSQRIRQYKIKQLVIGIQEEPPPVGLPAVLVFYGGAIDLIGKARRSDKGAIDHQLI</sequence>
<name>A0A9N9GEF9_9GLOM</name>
<evidence type="ECO:0000313" key="1">
    <source>
        <dbReference type="EMBL" id="CAG8596610.1"/>
    </source>
</evidence>
<accession>A0A9N9GEF9</accession>
<keyword evidence="2" id="KW-1185">Reference proteome</keyword>
<reference evidence="1" key="1">
    <citation type="submission" date="2021-06" db="EMBL/GenBank/DDBJ databases">
        <authorList>
            <person name="Kallberg Y."/>
            <person name="Tangrot J."/>
            <person name="Rosling A."/>
        </authorList>
    </citation>
    <scope>NUCLEOTIDE SEQUENCE</scope>
    <source>
        <strain evidence="1">UK204</strain>
    </source>
</reference>
<proteinExistence type="predicted"/>
<organism evidence="1 2">
    <name type="scientific">Funneliformis caledonium</name>
    <dbReference type="NCBI Taxonomy" id="1117310"/>
    <lineage>
        <taxon>Eukaryota</taxon>
        <taxon>Fungi</taxon>
        <taxon>Fungi incertae sedis</taxon>
        <taxon>Mucoromycota</taxon>
        <taxon>Glomeromycotina</taxon>
        <taxon>Glomeromycetes</taxon>
        <taxon>Glomerales</taxon>
        <taxon>Glomeraceae</taxon>
        <taxon>Funneliformis</taxon>
    </lineage>
</organism>
<comment type="caution">
    <text evidence="1">The sequence shown here is derived from an EMBL/GenBank/DDBJ whole genome shotgun (WGS) entry which is preliminary data.</text>
</comment>
<protein>
    <submittedName>
        <fullName evidence="1">15781_t:CDS:1</fullName>
    </submittedName>
</protein>
<dbReference type="Proteomes" id="UP000789570">
    <property type="component" value="Unassembled WGS sequence"/>
</dbReference>
<gene>
    <name evidence="1" type="ORF">FCALED_LOCUS8379</name>
</gene>
<dbReference type="OrthoDB" id="25620at2759"/>
<evidence type="ECO:0000313" key="2">
    <source>
        <dbReference type="Proteomes" id="UP000789570"/>
    </source>
</evidence>
<dbReference type="AlphaFoldDB" id="A0A9N9GEF9"/>